<evidence type="ECO:0000256" key="2">
    <source>
        <dbReference type="ARBA" id="ARBA00005062"/>
    </source>
</evidence>
<dbReference type="NCBIfam" id="NF004976">
    <property type="entry name" value="PRK06349.1"/>
    <property type="match status" value="1"/>
</dbReference>
<dbReference type="InterPro" id="IPR019811">
    <property type="entry name" value="HDH_CS"/>
</dbReference>
<evidence type="ECO:0000256" key="7">
    <source>
        <dbReference type="ARBA" id="ARBA00022697"/>
    </source>
</evidence>
<evidence type="ECO:0000313" key="14">
    <source>
        <dbReference type="EMBL" id="MFC4720319.1"/>
    </source>
</evidence>
<proteinExistence type="inferred from homology"/>
<evidence type="ECO:0000256" key="11">
    <source>
        <dbReference type="RuleBase" id="RU004171"/>
    </source>
</evidence>
<evidence type="ECO:0000256" key="3">
    <source>
        <dbReference type="ARBA" id="ARBA00006753"/>
    </source>
</evidence>
<dbReference type="InterPro" id="IPR016204">
    <property type="entry name" value="HDH"/>
</dbReference>
<sequence>MKEVKIGILGLGVVAQGFLEMLTSQKQKIEAQKGIKLIVSKVLVREGEEKTTIANKYGFELVTDVKKITEDDEISIVIELMGRVHPAKEFIKQALENKKHVVTANKDLLAQEGLELITIAKENQVGLYYEASVAGAIPILRTLATSYFADNIQQLTGIVNGTTNFMLTKMFEEAWTYEQALQAAQEAGFAESDPTNDVDGIDAAYKLIILARFAFGVNLTLEQLTIQGIRQIHPLDVSGAQQLGYTIKLLGSLIKKDHHLTACVQPTFVPDTHLLSSVKNELNGIFLKSDGIGESFHYGPGAGALPTGTSVLADVLTIVDRQLDGSATARFNPYQQPVHLEKDPEKTNAYFISLSPQIERKISEVQAELQTTFPKTIAQVQEATNQVALYVVTEQLTEAQLAELLAELTNYGEHHQPLQLMEV</sequence>
<dbReference type="PIRSF" id="PIRSF000098">
    <property type="entry name" value="Homoser_dehydrog"/>
    <property type="match status" value="1"/>
</dbReference>
<dbReference type="InterPro" id="IPR001342">
    <property type="entry name" value="HDH_cat"/>
</dbReference>
<comment type="similarity">
    <text evidence="3 11">Belongs to the homoserine dehydrogenase family.</text>
</comment>
<keyword evidence="10" id="KW-0521">NADP</keyword>
<dbReference type="PANTHER" id="PTHR43331:SF1">
    <property type="entry name" value="HOMOSERINE DEHYDROGENASE"/>
    <property type="match status" value="1"/>
</dbReference>
<organism evidence="14 15">
    <name type="scientific">Enterococcus lemanii</name>
    <dbReference type="NCBI Taxonomy" id="1159752"/>
    <lineage>
        <taxon>Bacteria</taxon>
        <taxon>Bacillati</taxon>
        <taxon>Bacillota</taxon>
        <taxon>Bacilli</taxon>
        <taxon>Lactobacillales</taxon>
        <taxon>Enterococcaceae</taxon>
        <taxon>Enterococcus</taxon>
    </lineage>
</organism>
<dbReference type="SUPFAM" id="SSF51735">
    <property type="entry name" value="NAD(P)-binding Rossmann-fold domains"/>
    <property type="match status" value="1"/>
</dbReference>
<dbReference type="SUPFAM" id="SSF55347">
    <property type="entry name" value="Glyceraldehyde-3-phosphate dehydrogenase-like, C-terminal domain"/>
    <property type="match status" value="1"/>
</dbReference>
<comment type="caution">
    <text evidence="14">The sequence shown here is derived from an EMBL/GenBank/DDBJ whole genome shotgun (WGS) entry which is preliminary data.</text>
</comment>
<evidence type="ECO:0000313" key="15">
    <source>
        <dbReference type="Proteomes" id="UP001595969"/>
    </source>
</evidence>
<evidence type="ECO:0000256" key="5">
    <source>
        <dbReference type="ARBA" id="ARBA00013376"/>
    </source>
</evidence>
<evidence type="ECO:0000256" key="10">
    <source>
        <dbReference type="RuleBase" id="RU000579"/>
    </source>
</evidence>
<dbReference type="GO" id="GO:0004412">
    <property type="term" value="F:homoserine dehydrogenase activity"/>
    <property type="evidence" value="ECO:0007669"/>
    <property type="project" value="UniProtKB-EC"/>
</dbReference>
<keyword evidence="9 10" id="KW-0486">Methionine biosynthesis</keyword>
<dbReference type="Proteomes" id="UP001595969">
    <property type="component" value="Unassembled WGS sequence"/>
</dbReference>
<evidence type="ECO:0000259" key="13">
    <source>
        <dbReference type="Pfam" id="PF03447"/>
    </source>
</evidence>
<comment type="pathway">
    <text evidence="2 10">Amino-acid biosynthesis; L-methionine biosynthesis via de novo pathway; L-homoserine from L-aspartate: step 3/3.</text>
</comment>
<feature type="domain" description="Aspartate/homoserine dehydrogenase NAD-binding" evidence="13">
    <location>
        <begin position="10"/>
        <end position="130"/>
    </location>
</feature>
<evidence type="ECO:0000256" key="9">
    <source>
        <dbReference type="ARBA" id="ARBA00023167"/>
    </source>
</evidence>
<dbReference type="InterPro" id="IPR005106">
    <property type="entry name" value="Asp/hSer_DH_NAD-bd"/>
</dbReference>
<dbReference type="Pfam" id="PF00742">
    <property type="entry name" value="Homoserine_dh"/>
    <property type="match status" value="1"/>
</dbReference>
<evidence type="ECO:0000259" key="12">
    <source>
        <dbReference type="Pfam" id="PF00742"/>
    </source>
</evidence>
<dbReference type="Gene3D" id="3.30.360.10">
    <property type="entry name" value="Dihydrodipicolinate Reductase, domain 2"/>
    <property type="match status" value="1"/>
</dbReference>
<keyword evidence="15" id="KW-1185">Reference proteome</keyword>
<dbReference type="EMBL" id="JBHSGS010000062">
    <property type="protein sequence ID" value="MFC4720319.1"/>
    <property type="molecule type" value="Genomic_DNA"/>
</dbReference>
<keyword evidence="6 10" id="KW-0028">Amino-acid biosynthesis</keyword>
<name>A0ABV9MZ50_9ENTE</name>
<evidence type="ECO:0000256" key="1">
    <source>
        <dbReference type="ARBA" id="ARBA00005056"/>
    </source>
</evidence>
<comment type="catalytic activity">
    <reaction evidence="10">
        <text>L-homoserine + NADP(+) = L-aspartate 4-semialdehyde + NADPH + H(+)</text>
        <dbReference type="Rhea" id="RHEA:15761"/>
        <dbReference type="ChEBI" id="CHEBI:15378"/>
        <dbReference type="ChEBI" id="CHEBI:57476"/>
        <dbReference type="ChEBI" id="CHEBI:57783"/>
        <dbReference type="ChEBI" id="CHEBI:58349"/>
        <dbReference type="ChEBI" id="CHEBI:537519"/>
        <dbReference type="EC" id="1.1.1.3"/>
    </reaction>
</comment>
<dbReference type="Pfam" id="PF03447">
    <property type="entry name" value="NAD_binding_3"/>
    <property type="match status" value="1"/>
</dbReference>
<keyword evidence="8 10" id="KW-0560">Oxidoreductase</keyword>
<dbReference type="EC" id="1.1.1.3" evidence="4 10"/>
<reference evidence="15" key="1">
    <citation type="journal article" date="2019" name="Int. J. Syst. Evol. Microbiol.">
        <title>The Global Catalogue of Microorganisms (GCM) 10K type strain sequencing project: providing services to taxonomists for standard genome sequencing and annotation.</title>
        <authorList>
            <consortium name="The Broad Institute Genomics Platform"/>
            <consortium name="The Broad Institute Genome Sequencing Center for Infectious Disease"/>
            <person name="Wu L."/>
            <person name="Ma J."/>
        </authorList>
    </citation>
    <scope>NUCLEOTIDE SEQUENCE [LARGE SCALE GENOMIC DNA]</scope>
    <source>
        <strain evidence="15">CGMCC 1.19032</strain>
    </source>
</reference>
<evidence type="ECO:0000256" key="6">
    <source>
        <dbReference type="ARBA" id="ARBA00022605"/>
    </source>
</evidence>
<feature type="domain" description="Homoserine dehydrogenase catalytic" evidence="12">
    <location>
        <begin position="138"/>
        <end position="316"/>
    </location>
</feature>
<dbReference type="PROSITE" id="PS01042">
    <property type="entry name" value="HOMOSER_DHGENASE"/>
    <property type="match status" value="1"/>
</dbReference>
<dbReference type="PANTHER" id="PTHR43331">
    <property type="entry name" value="HOMOSERINE DEHYDROGENASE"/>
    <property type="match status" value="1"/>
</dbReference>
<comment type="pathway">
    <text evidence="1 10">Amino-acid biosynthesis; L-threonine biosynthesis; L-threonine from L-aspartate: step 3/5.</text>
</comment>
<protein>
    <recommendedName>
        <fullName evidence="5 10">Homoserine dehydrogenase</fullName>
        <ecNumber evidence="4 10">1.1.1.3</ecNumber>
    </recommendedName>
</protein>
<keyword evidence="7 10" id="KW-0791">Threonine biosynthesis</keyword>
<evidence type="ECO:0000256" key="8">
    <source>
        <dbReference type="ARBA" id="ARBA00023002"/>
    </source>
</evidence>
<dbReference type="Gene3D" id="3.30.70.260">
    <property type="match status" value="1"/>
</dbReference>
<dbReference type="RefSeq" id="WP_204653612.1">
    <property type="nucleotide sequence ID" value="NZ_JAFBFD010000011.1"/>
</dbReference>
<dbReference type="InterPro" id="IPR036291">
    <property type="entry name" value="NAD(P)-bd_dom_sf"/>
</dbReference>
<evidence type="ECO:0000256" key="4">
    <source>
        <dbReference type="ARBA" id="ARBA00013213"/>
    </source>
</evidence>
<gene>
    <name evidence="14" type="ORF">ACFO5I_11355</name>
</gene>
<dbReference type="Gene3D" id="3.40.50.720">
    <property type="entry name" value="NAD(P)-binding Rossmann-like Domain"/>
    <property type="match status" value="1"/>
</dbReference>
<accession>A0ABV9MZ50</accession>